<dbReference type="EMBL" id="JARBHB010000008">
    <property type="protein sequence ID" value="KAJ8876673.1"/>
    <property type="molecule type" value="Genomic_DNA"/>
</dbReference>
<feature type="region of interest" description="Disordered" evidence="1">
    <location>
        <begin position="479"/>
        <end position="503"/>
    </location>
</feature>
<comment type="caution">
    <text evidence="2">The sequence shown here is derived from an EMBL/GenBank/DDBJ whole genome shotgun (WGS) entry which is preliminary data.</text>
</comment>
<protein>
    <recommendedName>
        <fullName evidence="4">CST complex subunit CTC1</fullName>
    </recommendedName>
</protein>
<name>A0ABQ9GXB1_9NEOP</name>
<sequence length="910" mass="101043">MDMMAGRGYKLEVDRSGATIWRVACCWTERLNMGWTAYSSSAHVPNTDLTQRNTAVKVTWCVALEYINFGYLRRRRIIDLPHLWSTLRTEVKVISAFFCFDEIEIGPVFSVPTKREHIVISSTEVKQQDMSRTSAAHAGSMTKCRSQISACELCALAGSPANRRPFTEQKICCFSSAQISPSLELLPNKWSERSPPTSANWVRFPAWSLFGFLYVGIVPDDVAGLRVFSHDENSHTLYAQGSARRDDGALVARGSVYLTDHVLLGLKQRQNAQSSGPLKKSTSRHQANIIIITHDSSPAWEADIPFVGQSYITSHSHNYESAQSPILGLTIAPAHPGPALLSLQDDSSGLHLIQRMALYGSHGHSHRVESDVYLRPYARSQAGSPMPTRFFKGPKRNLTPIADRIVSLMQEGLSGQSPSHPALKPYPLAVHQSQSKEWLDTHQRNDRVVSPLCTYVLCGWTRGSGVLEEEVEPRVVDVMPGSTTAGRPRVPHDSSASPEASCPRCPHSFKYSSVRLPSGLASFLAALPQLSACPTRPPQLSVCLDRTKPAPSRGPTLDKDLSSSTIPVTIASNELTIKPKIAPPSSSYFHDVDVFSYDLRIRKILGYRLAPGNRSSYMGKNESRCRAILALATADITTMLRVPCPSASPDIPYVELLERSLAVGQLVKRIRINYESAFHQLLNRKRSGRQSLVKDVLGFGKSIFSLDYPAFGTFMLLRKCENAYLSGKVAELVERQPKETWECVACLGGGSIPTTFRQQIDHCATWQLIQPSASARATVIHGIELEVKKSLNHSGTECPRSSCAQTENRYHYEGFDDHTNRFPSLTASESWSIGIEEKPAAKLVLASEEMQPQMNLCTLLLNTHSHCCLERNQWVEEEQGERRAGGRRPITSTSMRIYRMCPNPTDKLRL</sequence>
<dbReference type="Proteomes" id="UP001159363">
    <property type="component" value="Chromosome 7"/>
</dbReference>
<evidence type="ECO:0000313" key="2">
    <source>
        <dbReference type="EMBL" id="KAJ8876673.1"/>
    </source>
</evidence>
<organism evidence="2 3">
    <name type="scientific">Dryococelus australis</name>
    <dbReference type="NCBI Taxonomy" id="614101"/>
    <lineage>
        <taxon>Eukaryota</taxon>
        <taxon>Metazoa</taxon>
        <taxon>Ecdysozoa</taxon>
        <taxon>Arthropoda</taxon>
        <taxon>Hexapoda</taxon>
        <taxon>Insecta</taxon>
        <taxon>Pterygota</taxon>
        <taxon>Neoptera</taxon>
        <taxon>Polyneoptera</taxon>
        <taxon>Phasmatodea</taxon>
        <taxon>Verophasmatodea</taxon>
        <taxon>Anareolatae</taxon>
        <taxon>Phasmatidae</taxon>
        <taxon>Eurycanthinae</taxon>
        <taxon>Dryococelus</taxon>
    </lineage>
</organism>
<keyword evidence="3" id="KW-1185">Reference proteome</keyword>
<evidence type="ECO:0000256" key="1">
    <source>
        <dbReference type="SAM" id="MobiDB-lite"/>
    </source>
</evidence>
<evidence type="ECO:0008006" key="4">
    <source>
        <dbReference type="Google" id="ProtNLM"/>
    </source>
</evidence>
<accession>A0ABQ9GXB1</accession>
<evidence type="ECO:0000313" key="3">
    <source>
        <dbReference type="Proteomes" id="UP001159363"/>
    </source>
</evidence>
<proteinExistence type="predicted"/>
<reference evidence="2 3" key="1">
    <citation type="submission" date="2023-02" db="EMBL/GenBank/DDBJ databases">
        <title>LHISI_Scaffold_Assembly.</title>
        <authorList>
            <person name="Stuart O.P."/>
            <person name="Cleave R."/>
            <person name="Magrath M.J.L."/>
            <person name="Mikheyev A.S."/>
        </authorList>
    </citation>
    <scope>NUCLEOTIDE SEQUENCE [LARGE SCALE GENOMIC DNA]</scope>
    <source>
        <strain evidence="2">Daus_M_001</strain>
        <tissue evidence="2">Leg muscle</tissue>
    </source>
</reference>
<gene>
    <name evidence="2" type="ORF">PR048_021120</name>
</gene>